<dbReference type="InterPro" id="IPR009229">
    <property type="entry name" value="AgrD"/>
</dbReference>
<name>A0A1H9Z888_9FIRM</name>
<dbReference type="EMBL" id="FOHN01000003">
    <property type="protein sequence ID" value="SES77715.1"/>
    <property type="molecule type" value="Genomic_DNA"/>
</dbReference>
<evidence type="ECO:0000313" key="2">
    <source>
        <dbReference type="EMBL" id="SES77715.1"/>
    </source>
</evidence>
<dbReference type="AlphaFoldDB" id="A0A1H9Z888"/>
<evidence type="ECO:0000256" key="1">
    <source>
        <dbReference type="SAM" id="SignalP"/>
    </source>
</evidence>
<evidence type="ECO:0000313" key="3">
    <source>
        <dbReference type="Proteomes" id="UP000199800"/>
    </source>
</evidence>
<protein>
    <submittedName>
        <fullName evidence="2">Cyclic lactone autoinducer peptide</fullName>
    </submittedName>
</protein>
<reference evidence="2 3" key="1">
    <citation type="submission" date="2016-10" db="EMBL/GenBank/DDBJ databases">
        <authorList>
            <person name="de Groot N.N."/>
        </authorList>
    </citation>
    <scope>NUCLEOTIDE SEQUENCE [LARGE SCALE GENOMIC DNA]</scope>
    <source>
        <strain evidence="2 3">DSM 1801</strain>
    </source>
</reference>
<feature type="chain" id="PRO_5039242988" evidence="1">
    <location>
        <begin position="22"/>
        <end position="53"/>
    </location>
</feature>
<proteinExistence type="predicted"/>
<dbReference type="STRING" id="29364.SAMN04487772_10351"/>
<keyword evidence="1" id="KW-0732">Signal</keyword>
<dbReference type="RefSeq" id="WP_092476079.1">
    <property type="nucleotide sequence ID" value="NZ_FOHN01000003.1"/>
</dbReference>
<dbReference type="NCBIfam" id="TIGR04223">
    <property type="entry name" value="quorum_AgrD"/>
    <property type="match status" value="1"/>
</dbReference>
<dbReference type="Proteomes" id="UP000199800">
    <property type="component" value="Unassembled WGS sequence"/>
</dbReference>
<organism evidence="2 3">
    <name type="scientific">[Clostridium] polysaccharolyticum</name>
    <dbReference type="NCBI Taxonomy" id="29364"/>
    <lineage>
        <taxon>Bacteria</taxon>
        <taxon>Bacillati</taxon>
        <taxon>Bacillota</taxon>
        <taxon>Clostridia</taxon>
        <taxon>Lachnospirales</taxon>
        <taxon>Lachnospiraceae</taxon>
    </lineage>
</organism>
<feature type="signal peptide" evidence="1">
    <location>
        <begin position="1"/>
        <end position="21"/>
    </location>
</feature>
<gene>
    <name evidence="2" type="ORF">SAMN04487772_10351</name>
</gene>
<keyword evidence="3" id="KW-1185">Reference proteome</keyword>
<accession>A0A1H9Z888</accession>
<sequence>MKKIFTKRTVLNLLAALTCAAIDEDLSAGCTFFLYEPKRPKGLKNADKKDLFS</sequence>